<feature type="coiled-coil region" evidence="1">
    <location>
        <begin position="389"/>
        <end position="434"/>
    </location>
</feature>
<feature type="region of interest" description="Disordered" evidence="2">
    <location>
        <begin position="2270"/>
        <end position="2297"/>
    </location>
</feature>
<comment type="caution">
    <text evidence="6">The sequence shown here is derived from an EMBL/GenBank/DDBJ whole genome shotgun (WGS) entry which is preliminary data.</text>
</comment>
<gene>
    <name evidence="6" type="ORF">SeLEV6574_g03348</name>
</gene>
<feature type="compositionally biased region" description="Polar residues" evidence="2">
    <location>
        <begin position="2116"/>
        <end position="2149"/>
    </location>
</feature>
<accession>A0A507D410</accession>
<feature type="coiled-coil region" evidence="1">
    <location>
        <begin position="522"/>
        <end position="552"/>
    </location>
</feature>
<evidence type="ECO:0008006" key="8">
    <source>
        <dbReference type="Google" id="ProtNLM"/>
    </source>
</evidence>
<feature type="region of interest" description="Disordered" evidence="2">
    <location>
        <begin position="1"/>
        <end position="102"/>
    </location>
</feature>
<name>A0A507D410_9FUNG</name>
<feature type="compositionally biased region" description="Low complexity" evidence="2">
    <location>
        <begin position="18"/>
        <end position="31"/>
    </location>
</feature>
<dbReference type="Pfam" id="PF16787">
    <property type="entry name" value="NDC10_II"/>
    <property type="match status" value="1"/>
</dbReference>
<feature type="region of interest" description="Disordered" evidence="2">
    <location>
        <begin position="2209"/>
        <end position="2230"/>
    </location>
</feature>
<dbReference type="OrthoDB" id="343070at2759"/>
<dbReference type="GO" id="GO:0006406">
    <property type="term" value="P:mRNA export from nucleus"/>
    <property type="evidence" value="ECO:0007669"/>
    <property type="project" value="TreeGrafter"/>
</dbReference>
<feature type="compositionally biased region" description="Acidic residues" evidence="2">
    <location>
        <begin position="53"/>
        <end position="66"/>
    </location>
</feature>
<dbReference type="GO" id="GO:0006606">
    <property type="term" value="P:protein import into nucleus"/>
    <property type="evidence" value="ECO:0007669"/>
    <property type="project" value="InterPro"/>
</dbReference>
<feature type="compositionally biased region" description="Polar residues" evidence="2">
    <location>
        <begin position="1811"/>
        <end position="1824"/>
    </location>
</feature>
<feature type="compositionally biased region" description="Basic and acidic residues" evidence="2">
    <location>
        <begin position="2418"/>
        <end position="2428"/>
    </location>
</feature>
<feature type="region of interest" description="Disordered" evidence="2">
    <location>
        <begin position="1213"/>
        <end position="1233"/>
    </location>
</feature>
<protein>
    <recommendedName>
        <fullName evidence="8">Nucleoprotein TPR/MLP1 domain-containing protein</fullName>
    </recommendedName>
</protein>
<dbReference type="VEuPathDB" id="FungiDB:SeMB42_g04077"/>
<feature type="coiled-coil region" evidence="1">
    <location>
        <begin position="1104"/>
        <end position="1212"/>
    </location>
</feature>
<feature type="domain" description="Nucleoprotein TPR/MPL1" evidence="5">
    <location>
        <begin position="256"/>
        <end position="327"/>
    </location>
</feature>
<keyword evidence="1" id="KW-0175">Coiled coil</keyword>
<dbReference type="VEuPathDB" id="FungiDB:SeMB42_g07676"/>
<dbReference type="InterPro" id="IPR057577">
    <property type="entry name" value="Nucleoprot-TPR/MLP1_dom"/>
</dbReference>
<sequence length="2666" mass="298201">MNPSKRPYAGDGEDEEAQVAAAIAASLVAKNQHYDNDHANDHDHESHNASSRDDDEEEEGAEDETDQSTQGVSQKLYSGTSQMDHITPATSAPSDTTLHDQDHDLQQGDTLESLKVKLEQCRAETLVIETNSEQQAHTLAQRNKAIQDELQTMRSRLNECETESTTKNAAISATQAENAALIARVRSLETEILTSKAIEGKVDSEKRDLAALLDRKQTEINNLREQNETQVTQMESLRNEYRAQSEEMAKSQSEHLKTRHQLDARIQEVDQLKKHNEWMNHEMARKAQEFQQYRSEKMEEISNLHQQLDIAVQERNLFESRAQSLSKKANGFEAKLTSALEKAQEMESRLTTQEQQFKTEMRIQKRLVEQSNSLASEREDQWKEMSHALAEREQESRDLAARLAELEQNARNDRASMQAELDAKEDELEVLRSRVTGLGSPAVTRVEASPFTSTSSPSSSITQLYARSHALEDENRVLKRRLEELEKHAAATADRVKHEIGPAYHQAIVENEAVKAENAKIVKELTAALKQREEVLEREQLAAKQISALKRERANMHGSIIDMKKTITALVIGLEEVRPSGITSLEARFGITVRAPPSSANHTKDGTSIDVEVFRSVDQLVAQNEGLKRSVISLSDELQQLQVGLSERIRSGLEDARQKDESRFISLKNEMRRITLRSIEGARPTSPDSFDGNMVESEFKVLYESTLRELENLRRETGIDTETLKADSARLSHENGELNVQLTRVKTQLELAEQRFAILNSHLEAKETELLRVIGSNRGMNTRMAAMDKRIQESDDKYRTALDESSKYRSDVSILRAQIDVLKHVEERSKNEVSFHITERQRLDLLLKDLQRAHDAFERTSGEQTRRLEERCSSLERELAAAKRQSAELTEELRAIHARRESEATDAHAKTERLNGELQKVQQDLAVSKTREEGLHDRVKDLTQRLAVAEERLAVYESRGARRSGNTNDHPGPHEAMQEMENQLINARTELDAANEDLRIAHERVTTFKAVADGLEQDLARATAAFDEYRRDTEAQIQHHQHSINQLQEEKRDVEERLSRAAHEAMDAIERADADRVQWEFAKKGLEDKMERLARSEAMAVGGQEKLRQDMLRQAQEVAEARRKYEQEIVEHSKVIQDLQRVKDELAKVQGELADTRERLAVSENTLRTTQASWEEMRRGLYAEVDEVKKNYDDLKGQNNLLLSQLEKVSNEATRIQTQEESNASGTSSIPTDSENLHQVIKFIRRERDILQSRHELALQETQRLRVQTEHLQRSLDETRMLLDEVRQRSRQALDTERHNSQLLDQVNQINILRESNSTLRQQSEASNRRVSELETRLQQMQSELLPLREQVATLEAEVEERKNQNRLLEEDSNRWKARSTAIMQKYDRIDPVEHQALKDQNSTYSQELARLNSDLMSLRTELEALNAEKENVNMQKEQYRADLEAAKKEVEANADLVRRARATVRAYNEAKAKIITVEAEMNALRAQLETRTMEMTALQAELDAAKAKAAEEATIRSEQLGRFNESMRKAKSDRDSFRRKEQELMAKITEQESMMKAQEARISQLQSAFSGESTSAVSIDEATRLTAELSKSQDDLAAIRVEVEQLRRAAVNHVAELQSRDMRLHLMKNTIEKKDLEAKQHNEARLEAQIQQLQQGPRSSDLAQRPVAPVTPTTVATQPANLVEQKTPISSDSNSNQQTPTKRSRELFAPDTPEAVTAEDESTIQPAAKKLRSENSTSGGRVASATAAAPVPLPGLTPQPILPSKSLVNKTVDVLSSNSTVLGTQVAEPTIAEKESTSAVASVVEEPSRSETLGPSPTTVEPNETSHEVFVQHVTSCGLPSASVTNPLGVIDNEAEGLRTPDVYEPVRHVVMGDEGDEAQKALSEEDDMNMHHDDDGEFLVEEYNQVEESYEEATDSGGEVNADDNVANVDFAVEQDIDMIEADYEAEGNQEEAQVAGEHDIGEAGMDELPPNGEELQDYEDAASPYNPLGGETNQQQFQEACAAPGTLGLEETGLLPEEYEDEAAEATIEEIKSLESEPSMVEVNEIPAVSALPDVIQRGSEAMERLATPTLEDEPMTPNTGLNAMVVESTRTADEVPVVEEELLGENVETQEIPLNNSSNNIQGPPTHPSDGSSTTKVPVTGSTTVSTANSATPFITSAPQDAHTPIPSTAAFSFAPKTLSAQLAGVGPATDVSPKAAMTRFGKLSGSHAPEYVPKDSNDNAMDSATKLGVNANPASRSNTPQPGGIKIDLNAELLRKIQMEKMAFAEAASRSTPEPSRKRVQKVPPRHVQDRKVPKPLPAHVVKQQVLTPATPISQPYTNTRSAASSTPVAAATGVAPALTNKPTTRASIRGRGKPLAAAVASHLAPEAVVPVVAPVRSIVGRAAAQANLRKRREENNTSWKSRSHNEFPFLDNGERHEQFEFIKRKRPASRTGRNESIDEVDGSSSSDSENEKQGKKTKRQLFKPGNEQGVSYDSHRKSVANAFKSVGIVSRQKTHARRHAGTHILQMTEIDDHNFSLAGRWEGSAAEKHYMIKIPFKAVREMAGFPVPPYHPDRNCFALSEDLEHQIFPEIEHYECELRKVSTDPDYAAFGLITLLKWLRKVLLQDTAYIMMHRPDYLKHSVFEHAIFASEPATYLKSSSKSPAKPLASIPKCFNGTKNF</sequence>
<feature type="region of interest" description="Disordered" evidence="2">
    <location>
        <begin position="2109"/>
        <end position="2149"/>
    </location>
</feature>
<feature type="region of interest" description="Disordered" evidence="2">
    <location>
        <begin position="2391"/>
        <end position="2478"/>
    </location>
</feature>
<evidence type="ECO:0000313" key="7">
    <source>
        <dbReference type="Proteomes" id="UP000320475"/>
    </source>
</evidence>
<evidence type="ECO:0000256" key="1">
    <source>
        <dbReference type="SAM" id="Coils"/>
    </source>
</evidence>
<dbReference type="EMBL" id="QEAM01000110">
    <property type="protein sequence ID" value="TPX46206.1"/>
    <property type="molecule type" value="Genomic_DNA"/>
</dbReference>
<dbReference type="InterPro" id="IPR038279">
    <property type="entry name" value="Ndc10_dom2_sf"/>
</dbReference>
<feature type="region of interest" description="Disordered" evidence="2">
    <location>
        <begin position="1798"/>
        <end position="1824"/>
    </location>
</feature>
<feature type="compositionally biased region" description="Polar residues" evidence="2">
    <location>
        <begin position="1651"/>
        <end position="1663"/>
    </location>
</feature>
<dbReference type="Gene3D" id="1.10.287.1490">
    <property type="match status" value="1"/>
</dbReference>
<dbReference type="GO" id="GO:0017056">
    <property type="term" value="F:structural constituent of nuclear pore"/>
    <property type="evidence" value="ECO:0007669"/>
    <property type="project" value="TreeGrafter"/>
</dbReference>
<dbReference type="Pfam" id="PF07926">
    <property type="entry name" value="TPR_MLP1_2"/>
    <property type="match status" value="1"/>
</dbReference>
<feature type="domain" description="Ndc10" evidence="4">
    <location>
        <begin position="2466"/>
        <end position="2636"/>
    </location>
</feature>
<evidence type="ECO:0000256" key="2">
    <source>
        <dbReference type="SAM" id="MobiDB-lite"/>
    </source>
</evidence>
<dbReference type="GO" id="GO:0005643">
    <property type="term" value="C:nuclear pore"/>
    <property type="evidence" value="ECO:0007669"/>
    <property type="project" value="TreeGrafter"/>
</dbReference>
<feature type="compositionally biased region" description="Basic and acidic residues" evidence="2">
    <location>
        <begin position="32"/>
        <end position="52"/>
    </location>
</feature>
<feature type="coiled-coil region" evidence="1">
    <location>
        <begin position="932"/>
        <end position="1071"/>
    </location>
</feature>
<feature type="compositionally biased region" description="Polar residues" evidence="2">
    <location>
        <begin position="1688"/>
        <end position="1702"/>
    </location>
</feature>
<evidence type="ECO:0000313" key="6">
    <source>
        <dbReference type="EMBL" id="TPX46206.1"/>
    </source>
</evidence>
<feature type="coiled-coil region" evidence="1">
    <location>
        <begin position="840"/>
        <end position="899"/>
    </location>
</feature>
<evidence type="ECO:0000259" key="5">
    <source>
        <dbReference type="Pfam" id="PF25481"/>
    </source>
</evidence>
<reference evidence="6 7" key="1">
    <citation type="journal article" date="2019" name="Sci. Rep.">
        <title>Comparative genomics of chytrid fungi reveal insights into the obligate biotrophic and pathogenic lifestyle of Synchytrium endobioticum.</title>
        <authorList>
            <person name="van de Vossenberg B.T.L.H."/>
            <person name="Warris S."/>
            <person name="Nguyen H.D.T."/>
            <person name="van Gent-Pelzer M.P.E."/>
            <person name="Joly D.L."/>
            <person name="van de Geest H.C."/>
            <person name="Bonants P.J.M."/>
            <person name="Smith D.S."/>
            <person name="Levesque C.A."/>
            <person name="van der Lee T.A.J."/>
        </authorList>
    </citation>
    <scope>NUCLEOTIDE SEQUENCE [LARGE SCALE GENOMIC DNA]</scope>
    <source>
        <strain evidence="6 7">LEV6574</strain>
    </source>
</reference>
<feature type="coiled-coil region" evidence="1">
    <location>
        <begin position="461"/>
        <end position="495"/>
    </location>
</feature>
<dbReference type="Gene3D" id="1.10.443.20">
    <property type="entry name" value="Centromere DNA-binding protein complex CBF3 subunit, domain 2"/>
    <property type="match status" value="1"/>
</dbReference>
<feature type="coiled-coil region" evidence="1">
    <location>
        <begin position="735"/>
        <end position="769"/>
    </location>
</feature>
<dbReference type="InterPro" id="IPR031872">
    <property type="entry name" value="NDC10_II"/>
</dbReference>
<organism evidence="6 7">
    <name type="scientific">Synchytrium endobioticum</name>
    <dbReference type="NCBI Taxonomy" id="286115"/>
    <lineage>
        <taxon>Eukaryota</taxon>
        <taxon>Fungi</taxon>
        <taxon>Fungi incertae sedis</taxon>
        <taxon>Chytridiomycota</taxon>
        <taxon>Chytridiomycota incertae sedis</taxon>
        <taxon>Chytridiomycetes</taxon>
        <taxon>Synchytriales</taxon>
        <taxon>Synchytriaceae</taxon>
        <taxon>Synchytrium</taxon>
    </lineage>
</organism>
<proteinExistence type="predicted"/>
<feature type="coiled-coil region" evidence="1">
    <location>
        <begin position="143"/>
        <end position="254"/>
    </location>
</feature>
<feature type="coiled-coil region" evidence="1">
    <location>
        <begin position="1317"/>
        <end position="1610"/>
    </location>
</feature>
<dbReference type="InterPro" id="IPR012929">
    <property type="entry name" value="Nucleoprot-TPR/MLP1-2_dom"/>
</dbReference>
<dbReference type="PANTHER" id="PTHR18898">
    <property type="entry name" value="NUCLEOPROTEIN TPR-RELATED"/>
    <property type="match status" value="1"/>
</dbReference>
<feature type="coiled-coil region" evidence="1">
    <location>
        <begin position="329"/>
        <end position="356"/>
    </location>
</feature>
<feature type="region of interest" description="Disordered" evidence="2">
    <location>
        <begin position="1651"/>
        <end position="1745"/>
    </location>
</feature>
<dbReference type="PANTHER" id="PTHR18898:SF2">
    <property type="entry name" value="NUCLEOPROTEIN TPR"/>
    <property type="match status" value="1"/>
</dbReference>
<evidence type="ECO:0000259" key="3">
    <source>
        <dbReference type="Pfam" id="PF07926"/>
    </source>
</evidence>
<feature type="domain" description="Nucleoprotein TPR/MLP1-2" evidence="3">
    <location>
        <begin position="1083"/>
        <end position="1209"/>
    </location>
</feature>
<evidence type="ECO:0000259" key="4">
    <source>
        <dbReference type="Pfam" id="PF16787"/>
    </source>
</evidence>
<feature type="compositionally biased region" description="Low complexity" evidence="2">
    <location>
        <begin position="1664"/>
        <end position="1681"/>
    </location>
</feature>
<dbReference type="Pfam" id="PF25481">
    <property type="entry name" value="Nucleoprot-TPR"/>
    <property type="match status" value="1"/>
</dbReference>
<feature type="compositionally biased region" description="Polar residues" evidence="2">
    <location>
        <begin position="67"/>
        <end position="94"/>
    </location>
</feature>
<dbReference type="Proteomes" id="UP000320475">
    <property type="component" value="Unassembled WGS sequence"/>
</dbReference>
<dbReference type="GO" id="GO:0003677">
    <property type="term" value="F:DNA binding"/>
    <property type="evidence" value="ECO:0007669"/>
    <property type="project" value="InterPro"/>
</dbReference>